<dbReference type="Proteomes" id="UP001243195">
    <property type="component" value="Unassembled WGS sequence"/>
</dbReference>
<evidence type="ECO:0000256" key="1">
    <source>
        <dbReference type="ARBA" id="ARBA00009080"/>
    </source>
</evidence>
<dbReference type="Pfam" id="PF14833">
    <property type="entry name" value="NAD_binding_11"/>
    <property type="match status" value="1"/>
</dbReference>
<keyword evidence="2 6" id="KW-0101">Branched-chain amino acid catabolism</keyword>
<dbReference type="GO" id="GO:0050661">
    <property type="term" value="F:NADP binding"/>
    <property type="evidence" value="ECO:0007669"/>
    <property type="project" value="InterPro"/>
</dbReference>
<dbReference type="PANTHER" id="PTHR22981:SF7">
    <property type="entry name" value="3-HYDROXYISOBUTYRATE DEHYDROGENASE, MITOCHONDRIAL"/>
    <property type="match status" value="1"/>
</dbReference>
<evidence type="ECO:0000259" key="7">
    <source>
        <dbReference type="Pfam" id="PF03446"/>
    </source>
</evidence>
<dbReference type="InterPro" id="IPR006115">
    <property type="entry name" value="6PGDH_NADP-bd"/>
</dbReference>
<organism evidence="9 10">
    <name type="scientific">Acinetobacter gerneri</name>
    <dbReference type="NCBI Taxonomy" id="202952"/>
    <lineage>
        <taxon>Bacteria</taxon>
        <taxon>Pseudomonadati</taxon>
        <taxon>Pseudomonadota</taxon>
        <taxon>Gammaproteobacteria</taxon>
        <taxon>Moraxellales</taxon>
        <taxon>Moraxellaceae</taxon>
        <taxon>Acinetobacter</taxon>
    </lineage>
</organism>
<dbReference type="RefSeq" id="WP_308957519.1">
    <property type="nucleotide sequence ID" value="NZ_JASVDU010000058.1"/>
</dbReference>
<dbReference type="SUPFAM" id="SSF51735">
    <property type="entry name" value="NAD(P)-binding Rossmann-fold domains"/>
    <property type="match status" value="1"/>
</dbReference>
<dbReference type="AlphaFoldDB" id="A0AAW8JN81"/>
<dbReference type="EMBL" id="JAVIDA010000062">
    <property type="protein sequence ID" value="MDQ9073740.1"/>
    <property type="molecule type" value="Genomic_DNA"/>
</dbReference>
<name>A0AAW8JN81_9GAMM</name>
<gene>
    <name evidence="9" type="primary">mmsB</name>
    <name evidence="9" type="ORF">RFH51_20120</name>
</gene>
<keyword evidence="3 6" id="KW-0560">Oxidoreductase</keyword>
<evidence type="ECO:0000256" key="6">
    <source>
        <dbReference type="RuleBase" id="RU910714"/>
    </source>
</evidence>
<dbReference type="InterPro" id="IPR036291">
    <property type="entry name" value="NAD(P)-bd_dom_sf"/>
</dbReference>
<comment type="similarity">
    <text evidence="1 6">Belongs to the HIBADH-related family.</text>
</comment>
<dbReference type="SUPFAM" id="SSF48179">
    <property type="entry name" value="6-phosphogluconate dehydrogenase C-terminal domain-like"/>
    <property type="match status" value="1"/>
</dbReference>
<sequence>MNIAFIGLGNMGGKMAHNLLKAGLNVSGFDLSKIAIEHFAKAGGVVCESPQAAAKNADVVITMLPAAKHVKDVYLGENGVFEVLKAGSLCIDSSTIDPQTIKDLAAVAEAKGIKICDAPVSGGTIGAGAGTLTFMVGAAAQTFQDAQPILSHMGKNLVHCGEVGAGQIAKICNNMILGISMIAVAEGMALGAKLGIDTKALAGVINTSSGRCWSSEVCNPWPGISENAPAGRGYTDGFATGLMLKDMGLAIEAAAQVKQPILMGGLAEQMYQQRCLQGHAGLDFSSIIQQYLAPENNE</sequence>
<dbReference type="EC" id="1.1.1.31" evidence="6"/>
<evidence type="ECO:0000256" key="4">
    <source>
        <dbReference type="ARBA" id="ARBA00023027"/>
    </source>
</evidence>
<evidence type="ECO:0000313" key="10">
    <source>
        <dbReference type="Proteomes" id="UP001243195"/>
    </source>
</evidence>
<evidence type="ECO:0000256" key="2">
    <source>
        <dbReference type="ARBA" id="ARBA00022456"/>
    </source>
</evidence>
<dbReference type="PROSITE" id="PS00895">
    <property type="entry name" value="3_HYDROXYISOBUT_DH"/>
    <property type="match status" value="1"/>
</dbReference>
<dbReference type="Gene3D" id="3.40.50.720">
    <property type="entry name" value="NAD(P)-binding Rossmann-like Domain"/>
    <property type="match status" value="1"/>
</dbReference>
<dbReference type="GO" id="GO:0009083">
    <property type="term" value="P:branched-chain amino acid catabolic process"/>
    <property type="evidence" value="ECO:0007669"/>
    <property type="project" value="UniProtKB-KW"/>
</dbReference>
<dbReference type="InterPro" id="IPR015815">
    <property type="entry name" value="HIBADH-related"/>
</dbReference>
<comment type="caution">
    <text evidence="9">The sequence shown here is derived from an EMBL/GenBank/DDBJ whole genome shotgun (WGS) entry which is preliminary data.</text>
</comment>
<dbReference type="PIRSF" id="PIRSF000103">
    <property type="entry name" value="HIBADH"/>
    <property type="match status" value="1"/>
</dbReference>
<dbReference type="InterPro" id="IPR029154">
    <property type="entry name" value="HIBADH-like_NADP-bd"/>
</dbReference>
<dbReference type="InterPro" id="IPR013328">
    <property type="entry name" value="6PGD_dom2"/>
</dbReference>
<dbReference type="InterPro" id="IPR011548">
    <property type="entry name" value="HIBADH"/>
</dbReference>
<dbReference type="Pfam" id="PF03446">
    <property type="entry name" value="NAD_binding_2"/>
    <property type="match status" value="1"/>
</dbReference>
<evidence type="ECO:0000256" key="5">
    <source>
        <dbReference type="PIRSR" id="PIRSR000103-1"/>
    </source>
</evidence>
<dbReference type="Gene3D" id="1.10.1040.10">
    <property type="entry name" value="N-(1-d-carboxylethyl)-l-norvaline Dehydrogenase, domain 2"/>
    <property type="match status" value="1"/>
</dbReference>
<evidence type="ECO:0000259" key="8">
    <source>
        <dbReference type="Pfam" id="PF14833"/>
    </source>
</evidence>
<dbReference type="GO" id="GO:0008442">
    <property type="term" value="F:3-hydroxyisobutyrate dehydrogenase activity"/>
    <property type="evidence" value="ECO:0007669"/>
    <property type="project" value="UniProtKB-EC"/>
</dbReference>
<evidence type="ECO:0000313" key="9">
    <source>
        <dbReference type="EMBL" id="MDQ9073740.1"/>
    </source>
</evidence>
<dbReference type="InterPro" id="IPR008927">
    <property type="entry name" value="6-PGluconate_DH-like_C_sf"/>
</dbReference>
<evidence type="ECO:0000256" key="3">
    <source>
        <dbReference type="ARBA" id="ARBA00023002"/>
    </source>
</evidence>
<comment type="catalytic activity">
    <reaction evidence="6">
        <text>3-hydroxy-2-methylpropanoate + NAD(+) = 2-methyl-3-oxopropanoate + NADH + H(+)</text>
        <dbReference type="Rhea" id="RHEA:17681"/>
        <dbReference type="ChEBI" id="CHEBI:11805"/>
        <dbReference type="ChEBI" id="CHEBI:15378"/>
        <dbReference type="ChEBI" id="CHEBI:57540"/>
        <dbReference type="ChEBI" id="CHEBI:57700"/>
        <dbReference type="ChEBI" id="CHEBI:57945"/>
        <dbReference type="EC" id="1.1.1.31"/>
    </reaction>
</comment>
<comment type="pathway">
    <text evidence="6">Amino-acid degradation; L-valine degradation.</text>
</comment>
<reference evidence="9" key="1">
    <citation type="submission" date="2023-08" db="EMBL/GenBank/DDBJ databases">
        <title>Emergence of clinically-relevant ST2 carbapenem-resistant Acinetobacter baumannii strains in hospital sewages in Zhejiang, East of China.</title>
        <authorList>
            <person name="Kaichao C."/>
            <person name="Zhang R."/>
        </authorList>
    </citation>
    <scope>NUCLEOTIDE SEQUENCE</scope>
    <source>
        <strain evidence="9">M-SY-60</strain>
    </source>
</reference>
<dbReference type="GO" id="GO:0051287">
    <property type="term" value="F:NAD binding"/>
    <property type="evidence" value="ECO:0007669"/>
    <property type="project" value="InterPro"/>
</dbReference>
<accession>A0AAW8JN81</accession>
<feature type="active site" evidence="5">
    <location>
        <position position="170"/>
    </location>
</feature>
<dbReference type="InterPro" id="IPR002204">
    <property type="entry name" value="3-OH-isobutyrate_DH-rel_CS"/>
</dbReference>
<proteinExistence type="inferred from homology"/>
<dbReference type="NCBIfam" id="TIGR01692">
    <property type="entry name" value="HIBADH"/>
    <property type="match status" value="1"/>
</dbReference>
<dbReference type="PANTHER" id="PTHR22981">
    <property type="entry name" value="3-HYDROXYISOBUTYRATE DEHYDROGENASE-RELATED"/>
    <property type="match status" value="1"/>
</dbReference>
<keyword evidence="4 6" id="KW-0520">NAD</keyword>
<protein>
    <recommendedName>
        <fullName evidence="6">3-hydroxyisobutyrate dehydrogenase</fullName>
        <shortName evidence="6">HIBADH</shortName>
        <ecNumber evidence="6">1.1.1.31</ecNumber>
    </recommendedName>
</protein>
<feature type="domain" description="3-hydroxyisobutyrate dehydrogenase-like NAD-binding" evidence="8">
    <location>
        <begin position="164"/>
        <end position="290"/>
    </location>
</feature>
<dbReference type="FunFam" id="1.10.1040.10:FF:000006">
    <property type="entry name" value="3-hydroxyisobutyrate dehydrogenase"/>
    <property type="match status" value="1"/>
</dbReference>
<feature type="domain" description="6-phosphogluconate dehydrogenase NADP-binding" evidence="7">
    <location>
        <begin position="2"/>
        <end position="161"/>
    </location>
</feature>